<protein>
    <submittedName>
        <fullName evidence="2">Uncharacterized protein</fullName>
    </submittedName>
</protein>
<dbReference type="EMBL" id="AAGUAT010000188">
    <property type="protein sequence ID" value="EBR9859366.1"/>
    <property type="molecule type" value="Genomic_DNA"/>
</dbReference>
<comment type="caution">
    <text evidence="2">The sequence shown here is derived from an EMBL/GenBank/DDBJ whole genome shotgun (WGS) entry which is preliminary data.</text>
</comment>
<sequence>MLRGCVYYVSSPFESSVVFQLSAFSLSAGTACYRVVPCQWWRIIGSFSFCTTFFLNFLINCLSFEHHVLFSGNYARKLHCLR</sequence>
<keyword evidence="1" id="KW-0812">Transmembrane</keyword>
<gene>
    <name evidence="2" type="ORF">DS524_26865</name>
</gene>
<evidence type="ECO:0000256" key="1">
    <source>
        <dbReference type="SAM" id="Phobius"/>
    </source>
</evidence>
<keyword evidence="1" id="KW-1133">Transmembrane helix</keyword>
<organism evidence="2">
    <name type="scientific">Salmonella enterica subsp. enterica serovar Chester</name>
    <dbReference type="NCBI Taxonomy" id="149386"/>
    <lineage>
        <taxon>Bacteria</taxon>
        <taxon>Pseudomonadati</taxon>
        <taxon>Pseudomonadota</taxon>
        <taxon>Gammaproteobacteria</taxon>
        <taxon>Enterobacterales</taxon>
        <taxon>Enterobacteriaceae</taxon>
        <taxon>Salmonella</taxon>
    </lineage>
</organism>
<reference evidence="2" key="1">
    <citation type="submission" date="2018-07" db="EMBL/GenBank/DDBJ databases">
        <authorList>
            <person name="Ashton P.M."/>
            <person name="Dallman T."/>
            <person name="Nair S."/>
            <person name="De Pinna E."/>
            <person name="Peters T."/>
            <person name="Grant K."/>
        </authorList>
    </citation>
    <scope>NUCLEOTIDE SEQUENCE</scope>
    <source>
        <strain evidence="2">296838</strain>
    </source>
</reference>
<proteinExistence type="predicted"/>
<feature type="transmembrane region" description="Helical" evidence="1">
    <location>
        <begin position="43"/>
        <end position="59"/>
    </location>
</feature>
<keyword evidence="1" id="KW-0472">Membrane</keyword>
<dbReference type="PROSITE" id="PS51257">
    <property type="entry name" value="PROKAR_LIPOPROTEIN"/>
    <property type="match status" value="1"/>
</dbReference>
<accession>A0A5U8SUM5</accession>
<evidence type="ECO:0000313" key="2">
    <source>
        <dbReference type="EMBL" id="EBR9859366.1"/>
    </source>
</evidence>
<dbReference type="AlphaFoldDB" id="A0A5U8SUM5"/>
<name>A0A5U8SUM5_SALET</name>